<keyword evidence="5" id="KW-0486">Methionine biosynthesis</keyword>
<keyword evidence="4 7" id="KW-0378">Hydrolase</keyword>
<evidence type="ECO:0000256" key="5">
    <source>
        <dbReference type="ARBA" id="ARBA00023167"/>
    </source>
</evidence>
<evidence type="ECO:0000256" key="1">
    <source>
        <dbReference type="ARBA" id="ARBA00004945"/>
    </source>
</evidence>
<organism evidence="7 8">
    <name type="scientific">Alkalicoccobacillus murimartini</name>
    <dbReference type="NCBI Taxonomy" id="171685"/>
    <lineage>
        <taxon>Bacteria</taxon>
        <taxon>Bacillati</taxon>
        <taxon>Bacillota</taxon>
        <taxon>Bacilli</taxon>
        <taxon>Bacillales</taxon>
        <taxon>Bacillaceae</taxon>
        <taxon>Alkalicoccobacillus</taxon>
    </lineage>
</organism>
<comment type="caution">
    <text evidence="7">The sequence shown here is derived from an EMBL/GenBank/DDBJ whole genome shotgun (WGS) entry which is preliminary data.</text>
</comment>
<dbReference type="NCBIfam" id="TIGR01704">
    <property type="entry name" value="MTA_SAH-Nsdase"/>
    <property type="match status" value="1"/>
</dbReference>
<dbReference type="SUPFAM" id="SSF53167">
    <property type="entry name" value="Purine and uridine phosphorylases"/>
    <property type="match status" value="1"/>
</dbReference>
<dbReference type="Pfam" id="PF01048">
    <property type="entry name" value="PNP_UDP_1"/>
    <property type="match status" value="1"/>
</dbReference>
<keyword evidence="3" id="KW-0028">Amino-acid biosynthesis</keyword>
<evidence type="ECO:0000259" key="6">
    <source>
        <dbReference type="Pfam" id="PF01048"/>
    </source>
</evidence>
<accession>A0ABT9YLS7</accession>
<dbReference type="Proteomes" id="UP001225034">
    <property type="component" value="Unassembled WGS sequence"/>
</dbReference>
<name>A0ABT9YLS7_9BACI</name>
<dbReference type="EC" id="3.2.2.9" evidence="2"/>
<dbReference type="PANTHER" id="PTHR46832:SF1">
    <property type="entry name" value="5'-METHYLTHIOADENOSINE_S-ADENOSYLHOMOCYSTEINE NUCLEOSIDASE"/>
    <property type="match status" value="1"/>
</dbReference>
<keyword evidence="8" id="KW-1185">Reference proteome</keyword>
<gene>
    <name evidence="7" type="ORF">J2S05_002961</name>
</gene>
<evidence type="ECO:0000313" key="8">
    <source>
        <dbReference type="Proteomes" id="UP001225034"/>
    </source>
</evidence>
<proteinExistence type="predicted"/>
<dbReference type="RefSeq" id="WP_306983982.1">
    <property type="nucleotide sequence ID" value="NZ_JAUSUA010000004.1"/>
</dbReference>
<reference evidence="7 8" key="1">
    <citation type="submission" date="2023-07" db="EMBL/GenBank/DDBJ databases">
        <title>Genomic Encyclopedia of Type Strains, Phase IV (KMG-IV): sequencing the most valuable type-strain genomes for metagenomic binning, comparative biology and taxonomic classification.</title>
        <authorList>
            <person name="Goeker M."/>
        </authorList>
    </citation>
    <scope>NUCLEOTIDE SEQUENCE [LARGE SCALE GENOMIC DNA]</scope>
    <source>
        <strain evidence="7 8">DSM 19154</strain>
    </source>
</reference>
<dbReference type="EMBL" id="JAUSUA010000004">
    <property type="protein sequence ID" value="MDQ0208152.1"/>
    <property type="molecule type" value="Genomic_DNA"/>
</dbReference>
<evidence type="ECO:0000256" key="4">
    <source>
        <dbReference type="ARBA" id="ARBA00022801"/>
    </source>
</evidence>
<dbReference type="CDD" id="cd09008">
    <property type="entry name" value="MTAN"/>
    <property type="match status" value="1"/>
</dbReference>
<dbReference type="NCBIfam" id="NF004079">
    <property type="entry name" value="PRK05584.1"/>
    <property type="match status" value="1"/>
</dbReference>
<comment type="pathway">
    <text evidence="1">Amino-acid biosynthesis; L-methionine biosynthesis via salvage pathway; S-methyl-5-thio-alpha-D-ribose 1-phosphate from S-methyl-5'-thioadenosine (hydrolase route): step 1/2.</text>
</comment>
<dbReference type="InterPro" id="IPR035994">
    <property type="entry name" value="Nucleoside_phosphorylase_sf"/>
</dbReference>
<sequence length="235" mass="25575">MTNRIGLIGAMDEEIRQLRLDLKTEQIDVRAGITFYIGEIKGCSVVLCRSGVGKVNAAVTTQILIDVFDVSHLIFTGIAGALDENLHVGDLVISSSAIQHDIDATALGFKRGQIPMQSTSSVFEPDSTLVELAEQAAAKVLDCRIVKGRILSGDQFIADVEVAKTLRQEFDGSCVEMEGASVAQAASMSERPFVIIRAISDNANKEATMSFTEFTELASRQSYLLVSEMLNNWKR</sequence>
<protein>
    <recommendedName>
        <fullName evidence="2">adenosylhomocysteine nucleosidase</fullName>
        <ecNumber evidence="2">3.2.2.9</ecNumber>
    </recommendedName>
</protein>
<evidence type="ECO:0000256" key="2">
    <source>
        <dbReference type="ARBA" id="ARBA00011974"/>
    </source>
</evidence>
<keyword evidence="7" id="KW-0326">Glycosidase</keyword>
<evidence type="ECO:0000256" key="3">
    <source>
        <dbReference type="ARBA" id="ARBA00022605"/>
    </source>
</evidence>
<dbReference type="InterPro" id="IPR010049">
    <property type="entry name" value="MTA_SAH_Nsdase"/>
</dbReference>
<dbReference type="InterPro" id="IPR000845">
    <property type="entry name" value="Nucleoside_phosphorylase_d"/>
</dbReference>
<dbReference type="GO" id="GO:0008782">
    <property type="term" value="F:adenosylhomocysteine nucleosidase activity"/>
    <property type="evidence" value="ECO:0007669"/>
    <property type="project" value="UniProtKB-EC"/>
</dbReference>
<dbReference type="PANTHER" id="PTHR46832">
    <property type="entry name" value="5'-METHYLTHIOADENOSINE/S-ADENOSYLHOMOCYSTEINE NUCLEOSIDASE"/>
    <property type="match status" value="1"/>
</dbReference>
<evidence type="ECO:0000313" key="7">
    <source>
        <dbReference type="EMBL" id="MDQ0208152.1"/>
    </source>
</evidence>
<feature type="domain" description="Nucleoside phosphorylase" evidence="6">
    <location>
        <begin position="4"/>
        <end position="230"/>
    </location>
</feature>
<dbReference type="Gene3D" id="3.40.50.1580">
    <property type="entry name" value="Nucleoside phosphorylase domain"/>
    <property type="match status" value="1"/>
</dbReference>